<dbReference type="OrthoDB" id="9762947at2"/>
<evidence type="ECO:0000313" key="7">
    <source>
        <dbReference type="EMBL" id="RVU23020.1"/>
    </source>
</evidence>
<feature type="transmembrane region" description="Helical" evidence="5">
    <location>
        <begin position="312"/>
        <end position="334"/>
    </location>
</feature>
<dbReference type="InterPro" id="IPR004841">
    <property type="entry name" value="AA-permease/SLC12A_dom"/>
</dbReference>
<dbReference type="GO" id="GO:0055085">
    <property type="term" value="P:transmembrane transport"/>
    <property type="evidence" value="ECO:0007669"/>
    <property type="project" value="InterPro"/>
</dbReference>
<feature type="transmembrane region" description="Helical" evidence="5">
    <location>
        <begin position="427"/>
        <end position="448"/>
    </location>
</feature>
<gene>
    <name evidence="7" type="ORF">EOT10_18285</name>
</gene>
<keyword evidence="3 5" id="KW-1133">Transmembrane helix</keyword>
<evidence type="ECO:0000256" key="1">
    <source>
        <dbReference type="ARBA" id="ARBA00004141"/>
    </source>
</evidence>
<dbReference type="InterPro" id="IPR050367">
    <property type="entry name" value="APC_superfamily"/>
</dbReference>
<feature type="transmembrane region" description="Helical" evidence="5">
    <location>
        <begin position="109"/>
        <end position="132"/>
    </location>
</feature>
<feature type="transmembrane region" description="Helical" evidence="5">
    <location>
        <begin position="355"/>
        <end position="380"/>
    </location>
</feature>
<keyword evidence="4 5" id="KW-0472">Membrane</keyword>
<evidence type="ECO:0000256" key="4">
    <source>
        <dbReference type="ARBA" id="ARBA00023136"/>
    </source>
</evidence>
<comment type="subcellular location">
    <subcellularLocation>
        <location evidence="1">Membrane</location>
        <topology evidence="1">Multi-pass membrane protein</topology>
    </subcellularLocation>
</comment>
<evidence type="ECO:0000256" key="2">
    <source>
        <dbReference type="ARBA" id="ARBA00022692"/>
    </source>
</evidence>
<feature type="transmembrane region" description="Helical" evidence="5">
    <location>
        <begin position="178"/>
        <end position="200"/>
    </location>
</feature>
<dbReference type="EMBL" id="RZYA01000008">
    <property type="protein sequence ID" value="RVU23020.1"/>
    <property type="molecule type" value="Genomic_DNA"/>
</dbReference>
<dbReference type="PIRSF" id="PIRSF006060">
    <property type="entry name" value="AA_transporter"/>
    <property type="match status" value="1"/>
</dbReference>
<feature type="transmembrane region" description="Helical" evidence="5">
    <location>
        <begin position="454"/>
        <end position="476"/>
    </location>
</feature>
<evidence type="ECO:0000259" key="6">
    <source>
        <dbReference type="Pfam" id="PF00324"/>
    </source>
</evidence>
<dbReference type="GO" id="GO:0016020">
    <property type="term" value="C:membrane"/>
    <property type="evidence" value="ECO:0007669"/>
    <property type="project" value="UniProtKB-SubCell"/>
</dbReference>
<evidence type="ECO:0000256" key="3">
    <source>
        <dbReference type="ARBA" id="ARBA00022989"/>
    </source>
</evidence>
<accession>A0A437PL64</accession>
<reference evidence="7 8" key="1">
    <citation type="submission" date="2019-01" db="EMBL/GenBank/DDBJ databases">
        <title>Genome sequences of Streptomyces and Rhizobium isolates collected from root and soil.</title>
        <authorList>
            <person name="Chhettri S."/>
            <person name="Sevigny J.L."/>
            <person name="Sen A."/>
            <person name="Ennis N."/>
            <person name="Tisa L."/>
        </authorList>
    </citation>
    <scope>NUCLEOTIDE SEQUENCE [LARGE SCALE GENOMIC DNA]</scope>
    <source>
        <strain evidence="7 8">San01</strain>
    </source>
</reference>
<feature type="transmembrane region" description="Helical" evidence="5">
    <location>
        <begin position="392"/>
        <end position="415"/>
    </location>
</feature>
<keyword evidence="2 5" id="KW-0812">Transmembrane</keyword>
<evidence type="ECO:0000313" key="8">
    <source>
        <dbReference type="Proteomes" id="UP000283128"/>
    </source>
</evidence>
<organism evidence="7 8">
    <name type="scientific">Streptomyces antnestii</name>
    <dbReference type="NCBI Taxonomy" id="2494256"/>
    <lineage>
        <taxon>Bacteria</taxon>
        <taxon>Bacillati</taxon>
        <taxon>Actinomycetota</taxon>
        <taxon>Actinomycetes</taxon>
        <taxon>Kitasatosporales</taxon>
        <taxon>Streptomycetaceae</taxon>
        <taxon>Streptomyces</taxon>
    </lineage>
</organism>
<dbReference type="AlphaFoldDB" id="A0A437PL64"/>
<feature type="transmembrane region" description="Helical" evidence="5">
    <location>
        <begin position="253"/>
        <end position="274"/>
    </location>
</feature>
<dbReference type="Pfam" id="PF00324">
    <property type="entry name" value="AA_permease"/>
    <property type="match status" value="1"/>
</dbReference>
<protein>
    <submittedName>
        <fullName evidence="7">APC family permease</fullName>
    </submittedName>
</protein>
<feature type="transmembrane region" description="Helical" evidence="5">
    <location>
        <begin position="220"/>
        <end position="241"/>
    </location>
</feature>
<dbReference type="Gene3D" id="1.20.1740.10">
    <property type="entry name" value="Amino acid/polyamine transporter I"/>
    <property type="match status" value="1"/>
</dbReference>
<evidence type="ECO:0000256" key="5">
    <source>
        <dbReference type="SAM" id="Phobius"/>
    </source>
</evidence>
<sequence length="499" mass="51085">MERSMPHNTSPAAAENSARRPARPLTLVDVVAQSVGFMGPVFSVSVLLPMLVGVTTATGNGAGGAAPLAVLLGTIGMLGIGWIVSAYARRIHTAGSLYNYVTEGLGARAGAAAGYVYYLGVLVLGAGIAVLVGGTLHDDLKTEFGFAAVPVWAWQLCLLGVLLTIVHLGVQVSVKAQLVLALISIGVLAVFFVHVIVAVGADNSLSAFSPASSAQGWSGIAFSVIYGVLLFTGFEAAANLAEETAEPRRAIPRAVLISMLAAAVFFLLGAYAQIAGFHFSVHAVAQNAGAPLVALASPEAFGTTWVARLVELVILLDMFAVYIGISVSVTRGVLTMSRDGWLPKPLGRLSARRGTPVVGTVLVGAGYLAVILISQVLPAAVAVPGLPDHVGWFAWLSAFGVFSLAAIYLAMCLGAPRGLRDHPNKPLVWASSLVGLVITGGALFGAVYRVPAPTIWAADAAVAVIVVALPAAFLAARRSGSASRTGTAPSPALAEAAEA</sequence>
<name>A0A437PL64_9ACTN</name>
<feature type="domain" description="Amino acid permease/ SLC12A" evidence="6">
    <location>
        <begin position="50"/>
        <end position="416"/>
    </location>
</feature>
<dbReference type="PANTHER" id="PTHR42770">
    <property type="entry name" value="AMINO ACID TRANSPORTER-RELATED"/>
    <property type="match status" value="1"/>
</dbReference>
<feature type="transmembrane region" description="Helical" evidence="5">
    <location>
        <begin position="144"/>
        <end position="166"/>
    </location>
</feature>
<proteinExistence type="predicted"/>
<keyword evidence="8" id="KW-1185">Reference proteome</keyword>
<feature type="transmembrane region" description="Helical" evidence="5">
    <location>
        <begin position="64"/>
        <end position="88"/>
    </location>
</feature>
<dbReference type="PANTHER" id="PTHR42770:SF7">
    <property type="entry name" value="MEMBRANE PROTEIN"/>
    <property type="match status" value="1"/>
</dbReference>
<dbReference type="Proteomes" id="UP000283128">
    <property type="component" value="Unassembled WGS sequence"/>
</dbReference>
<feature type="transmembrane region" description="Helical" evidence="5">
    <location>
        <begin position="27"/>
        <end position="52"/>
    </location>
</feature>
<comment type="caution">
    <text evidence="7">The sequence shown here is derived from an EMBL/GenBank/DDBJ whole genome shotgun (WGS) entry which is preliminary data.</text>
</comment>